<evidence type="ECO:0000256" key="1">
    <source>
        <dbReference type="ARBA" id="ARBA00001936"/>
    </source>
</evidence>
<feature type="domain" description="DHHA2" evidence="8">
    <location>
        <begin position="184"/>
        <end position="310"/>
    </location>
</feature>
<accession>A0A1Q6DUT7</accession>
<dbReference type="Proteomes" id="UP000185744">
    <property type="component" value="Unassembled WGS sequence"/>
</dbReference>
<dbReference type="PANTHER" id="PTHR12112">
    <property type="entry name" value="BNIP - RELATED"/>
    <property type="match status" value="1"/>
</dbReference>
<evidence type="ECO:0000256" key="2">
    <source>
        <dbReference type="ARBA" id="ARBA00012146"/>
    </source>
</evidence>
<evidence type="ECO:0000256" key="7">
    <source>
        <dbReference type="ARBA" id="ARBA00047820"/>
    </source>
</evidence>
<dbReference type="SMART" id="SM01131">
    <property type="entry name" value="DHHA2"/>
    <property type="match status" value="1"/>
</dbReference>
<evidence type="ECO:0000256" key="5">
    <source>
        <dbReference type="ARBA" id="ARBA00023211"/>
    </source>
</evidence>
<evidence type="ECO:0000256" key="4">
    <source>
        <dbReference type="ARBA" id="ARBA00022801"/>
    </source>
</evidence>
<dbReference type="EC" id="3.6.1.1" evidence="2"/>
<dbReference type="FunCoup" id="A0A1Q6DUT7">
    <property type="interactions" value="5"/>
</dbReference>
<organism evidence="9 10">
    <name type="scientific">Methanohalarchaeum thermophilum</name>
    <dbReference type="NCBI Taxonomy" id="1903181"/>
    <lineage>
        <taxon>Archaea</taxon>
        <taxon>Methanobacteriati</taxon>
        <taxon>Methanobacteriota</taxon>
        <taxon>Methanonatronarchaeia</taxon>
        <taxon>Methanonatronarchaeales</taxon>
        <taxon>Methanonatronarchaeaceae</taxon>
        <taxon>Candidatus Methanohalarchaeum</taxon>
    </lineage>
</organism>
<dbReference type="InterPro" id="IPR004097">
    <property type="entry name" value="DHHA2"/>
</dbReference>
<dbReference type="FunFam" id="3.90.1640.10:FF:000001">
    <property type="entry name" value="Probable manganese-dependent inorganic pyrophosphatase"/>
    <property type="match status" value="1"/>
</dbReference>
<dbReference type="PANTHER" id="PTHR12112:SF22">
    <property type="entry name" value="MANGANESE-DEPENDENT INORGANIC PYROPHOSPHATASE-RELATED"/>
    <property type="match status" value="1"/>
</dbReference>
<comment type="caution">
    <text evidence="9">The sequence shown here is derived from an EMBL/GenBank/DDBJ whole genome shotgun (WGS) entry which is preliminary data.</text>
</comment>
<evidence type="ECO:0000256" key="3">
    <source>
        <dbReference type="ARBA" id="ARBA00022723"/>
    </source>
</evidence>
<keyword evidence="10" id="KW-1185">Reference proteome</keyword>
<evidence type="ECO:0000256" key="6">
    <source>
        <dbReference type="ARBA" id="ARBA00032535"/>
    </source>
</evidence>
<dbReference type="STRING" id="1903181.BTN85_0609"/>
<keyword evidence="5" id="KW-0464">Manganese</keyword>
<reference evidence="9" key="1">
    <citation type="submission" date="2016-12" db="EMBL/GenBank/DDBJ databases">
        <title>Discovery of methanogenic haloarchaea.</title>
        <authorList>
            <person name="Sorokin D.Y."/>
            <person name="Makarova K.S."/>
            <person name="Abbas B."/>
            <person name="Ferrer M."/>
            <person name="Golyshin P.N."/>
        </authorList>
    </citation>
    <scope>NUCLEOTIDE SEQUENCE [LARGE SCALE GENOMIC DNA]</scope>
    <source>
        <strain evidence="9">HMET1</strain>
    </source>
</reference>
<evidence type="ECO:0000259" key="8">
    <source>
        <dbReference type="SMART" id="SM01131"/>
    </source>
</evidence>
<keyword evidence="4" id="KW-0378">Hydrolase</keyword>
<dbReference type="GO" id="GO:0046872">
    <property type="term" value="F:metal ion binding"/>
    <property type="evidence" value="ECO:0007669"/>
    <property type="project" value="UniProtKB-KW"/>
</dbReference>
<dbReference type="Gene3D" id="3.90.1640.10">
    <property type="entry name" value="inorganic pyrophosphatase (n-terminal core)"/>
    <property type="match status" value="1"/>
</dbReference>
<dbReference type="Pfam" id="PF02833">
    <property type="entry name" value="DHHA2"/>
    <property type="match status" value="1"/>
</dbReference>
<dbReference type="Pfam" id="PF01368">
    <property type="entry name" value="DHH"/>
    <property type="match status" value="1"/>
</dbReference>
<dbReference type="SUPFAM" id="SSF64182">
    <property type="entry name" value="DHH phosphoesterases"/>
    <property type="match status" value="1"/>
</dbReference>
<dbReference type="InterPro" id="IPR038222">
    <property type="entry name" value="DHHA2_dom_sf"/>
</dbReference>
<proteinExistence type="predicted"/>
<dbReference type="EMBL" id="MSDW01000001">
    <property type="protein sequence ID" value="OKY78124.1"/>
    <property type="molecule type" value="Genomic_DNA"/>
</dbReference>
<evidence type="ECO:0000313" key="9">
    <source>
        <dbReference type="EMBL" id="OKY78124.1"/>
    </source>
</evidence>
<dbReference type="AlphaFoldDB" id="A0A1Q6DUT7"/>
<gene>
    <name evidence="9" type="ORF">BTN85_0609</name>
</gene>
<sequence>MSSNKNKKYVVGHKKPDTDSIASAIGYANYKKEESGINAVPVRAGELNPETKFVLDKFDVEKPSILEDASDKDLILVDHNEINQAVDNVKDANIVEVLDHHRIAGIETESPIYFHTEPIGSTSTMVAEKYLNSDIRLEESIAGVLLSAILSDTVVHRSPTNTKRDEEIASKLADLVNVGIEEYGKEMLKKKSKIGKKSPKEIILGDFKEYEIGKEFIGIGQVETVTPEEVIDQKEDLIKEMESISNERGYDLLLLLITDLLEEDSEALTVGPKSKAIEDAFDTKIENQSTFLEGVLSRKKQVVPRLRKKFK</sequence>
<comment type="catalytic activity">
    <reaction evidence="7">
        <text>diphosphate + H2O = 2 phosphate + H(+)</text>
        <dbReference type="Rhea" id="RHEA:24576"/>
        <dbReference type="ChEBI" id="CHEBI:15377"/>
        <dbReference type="ChEBI" id="CHEBI:15378"/>
        <dbReference type="ChEBI" id="CHEBI:33019"/>
        <dbReference type="ChEBI" id="CHEBI:43474"/>
        <dbReference type="EC" id="3.6.1.1"/>
    </reaction>
</comment>
<keyword evidence="3" id="KW-0479">Metal-binding</keyword>
<dbReference type="InterPro" id="IPR038763">
    <property type="entry name" value="DHH_sf"/>
</dbReference>
<comment type="cofactor">
    <cofactor evidence="1">
        <name>Mn(2+)</name>
        <dbReference type="ChEBI" id="CHEBI:29035"/>
    </cofactor>
</comment>
<dbReference type="InParanoid" id="A0A1Q6DUT7"/>
<protein>
    <recommendedName>
        <fullName evidence="2">inorganic diphosphatase</fullName>
        <ecNumber evidence="2">3.6.1.1</ecNumber>
    </recommendedName>
    <alternativeName>
        <fullName evidence="6">Pyrophosphate phospho-hydrolase</fullName>
    </alternativeName>
</protein>
<name>A0A1Q6DUT7_METT1</name>
<evidence type="ECO:0000313" key="10">
    <source>
        <dbReference type="Proteomes" id="UP000185744"/>
    </source>
</evidence>
<dbReference type="InterPro" id="IPR001667">
    <property type="entry name" value="DDH_dom"/>
</dbReference>
<dbReference type="GO" id="GO:0004427">
    <property type="term" value="F:inorganic diphosphate phosphatase activity"/>
    <property type="evidence" value="ECO:0007669"/>
    <property type="project" value="UniProtKB-EC"/>
</dbReference>
<dbReference type="NCBIfam" id="NF003877">
    <property type="entry name" value="PRK05427.1"/>
    <property type="match status" value="1"/>
</dbReference>
<dbReference type="GO" id="GO:0005737">
    <property type="term" value="C:cytoplasm"/>
    <property type="evidence" value="ECO:0007669"/>
    <property type="project" value="InterPro"/>
</dbReference>
<dbReference type="Gene3D" id="3.10.310.20">
    <property type="entry name" value="DHHA2 domain"/>
    <property type="match status" value="1"/>
</dbReference>